<keyword evidence="2" id="KW-1185">Reference proteome</keyword>
<organism evidence="1 2">
    <name type="scientific">Auriscalpium vulgare</name>
    <dbReference type="NCBI Taxonomy" id="40419"/>
    <lineage>
        <taxon>Eukaryota</taxon>
        <taxon>Fungi</taxon>
        <taxon>Dikarya</taxon>
        <taxon>Basidiomycota</taxon>
        <taxon>Agaricomycotina</taxon>
        <taxon>Agaricomycetes</taxon>
        <taxon>Russulales</taxon>
        <taxon>Auriscalpiaceae</taxon>
        <taxon>Auriscalpium</taxon>
    </lineage>
</organism>
<accession>A0ACB8RMT8</accession>
<reference evidence="1" key="1">
    <citation type="submission" date="2021-02" db="EMBL/GenBank/DDBJ databases">
        <authorList>
            <consortium name="DOE Joint Genome Institute"/>
            <person name="Ahrendt S."/>
            <person name="Looney B.P."/>
            <person name="Miyauchi S."/>
            <person name="Morin E."/>
            <person name="Drula E."/>
            <person name="Courty P.E."/>
            <person name="Chicoki N."/>
            <person name="Fauchery L."/>
            <person name="Kohler A."/>
            <person name="Kuo A."/>
            <person name="Labutti K."/>
            <person name="Pangilinan J."/>
            <person name="Lipzen A."/>
            <person name="Riley R."/>
            <person name="Andreopoulos W."/>
            <person name="He G."/>
            <person name="Johnson J."/>
            <person name="Barry K.W."/>
            <person name="Grigoriev I.V."/>
            <person name="Nagy L."/>
            <person name="Hibbett D."/>
            <person name="Henrissat B."/>
            <person name="Matheny P.B."/>
            <person name="Labbe J."/>
            <person name="Martin F."/>
        </authorList>
    </citation>
    <scope>NUCLEOTIDE SEQUENCE</scope>
    <source>
        <strain evidence="1">FP105234-sp</strain>
    </source>
</reference>
<reference evidence="1" key="2">
    <citation type="journal article" date="2022" name="New Phytol.">
        <title>Evolutionary transition to the ectomycorrhizal habit in the genomes of a hyperdiverse lineage of mushroom-forming fungi.</title>
        <authorList>
            <person name="Looney B."/>
            <person name="Miyauchi S."/>
            <person name="Morin E."/>
            <person name="Drula E."/>
            <person name="Courty P.E."/>
            <person name="Kohler A."/>
            <person name="Kuo A."/>
            <person name="LaButti K."/>
            <person name="Pangilinan J."/>
            <person name="Lipzen A."/>
            <person name="Riley R."/>
            <person name="Andreopoulos W."/>
            <person name="He G."/>
            <person name="Johnson J."/>
            <person name="Nolan M."/>
            <person name="Tritt A."/>
            <person name="Barry K.W."/>
            <person name="Grigoriev I.V."/>
            <person name="Nagy L.G."/>
            <person name="Hibbett D."/>
            <person name="Henrissat B."/>
            <person name="Matheny P.B."/>
            <person name="Labbe J."/>
            <person name="Martin F.M."/>
        </authorList>
    </citation>
    <scope>NUCLEOTIDE SEQUENCE</scope>
    <source>
        <strain evidence="1">FP105234-sp</strain>
    </source>
</reference>
<name>A0ACB8RMT8_9AGAM</name>
<sequence length="571" mass="64292">MDNKEVHSPSESPASTSEAWSTILRLQLDSDSPQILPARLNEKVATNSSLSVVDNRISVSAPVLRLPPELLVTIISYCMPGDDFIPAMDHVPSSVPWVRFSWVCRRWRHIMLASPILWPDFVLPLPPQWAHAMLERSQQLPLSVSCSYQIIPPPKDSPDWLLPVDTLDRIQSMHMVNFRGSATYYSRLLSMPAPILEAVTLYSTPRDLPRHALFANSAPRLRYLEIHDAKALPLSSFFPTLIYLNISYVSESTRSLPEYIAALNQLSRIQTLTLEDCLSPFSSASHAPNPSQIAKLPSLERLKIGGEVSECIGFLRHVQTPDTVLLHVAASTRGSADDFATLFPFLAPARGYTADPFRAVQICSYGERSISIRAAHNDVDVDHSSWNRAFEFRWFNFEDTFYDFMRVLCKETGMRYWLSLSMEVFHPRAEILSPAEDWLDIFGAATELKTLCYTGSALCSTLSATMQDGTYGRAAAGNLVWPLLHLLKLERVDLSYCYESSEGSSWAGCAGMRVDDVLLRELENRHRRGSTLDVLHLRDCMADPQWPQWLQKVEAVVGRVFVENVDVVEFA</sequence>
<evidence type="ECO:0000313" key="1">
    <source>
        <dbReference type="EMBL" id="KAI0045433.1"/>
    </source>
</evidence>
<dbReference type="EMBL" id="MU275952">
    <property type="protein sequence ID" value="KAI0045433.1"/>
    <property type="molecule type" value="Genomic_DNA"/>
</dbReference>
<proteinExistence type="predicted"/>
<gene>
    <name evidence="1" type="ORF">FA95DRAFT_1561153</name>
</gene>
<dbReference type="Proteomes" id="UP000814033">
    <property type="component" value="Unassembled WGS sequence"/>
</dbReference>
<comment type="caution">
    <text evidence="1">The sequence shown here is derived from an EMBL/GenBank/DDBJ whole genome shotgun (WGS) entry which is preliminary data.</text>
</comment>
<protein>
    <submittedName>
        <fullName evidence="1">Uncharacterized protein</fullName>
    </submittedName>
</protein>
<evidence type="ECO:0000313" key="2">
    <source>
        <dbReference type="Proteomes" id="UP000814033"/>
    </source>
</evidence>